<dbReference type="CDD" id="cd00085">
    <property type="entry name" value="HNHc"/>
    <property type="match status" value="1"/>
</dbReference>
<name>A0ABY3VK05_9MYCO</name>
<keyword evidence="3" id="KW-0378">Hydrolase</keyword>
<dbReference type="InterPro" id="IPR003615">
    <property type="entry name" value="HNH_nuc"/>
</dbReference>
<proteinExistence type="predicted"/>
<protein>
    <submittedName>
        <fullName evidence="3">HNH endonuclease</fullName>
    </submittedName>
</protein>
<feature type="domain" description="HNH nuclease" evidence="2">
    <location>
        <begin position="351"/>
        <end position="403"/>
    </location>
</feature>
<evidence type="ECO:0000313" key="3">
    <source>
        <dbReference type="EMBL" id="UMB68510.1"/>
    </source>
</evidence>
<dbReference type="EMBL" id="CP092488">
    <property type="protein sequence ID" value="UMB68510.1"/>
    <property type="molecule type" value="Genomic_DNA"/>
</dbReference>
<gene>
    <name evidence="3" type="ORF">MKK62_19115</name>
</gene>
<dbReference type="RefSeq" id="WP_240259312.1">
    <property type="nucleotide sequence ID" value="NZ_CP092488.2"/>
</dbReference>
<evidence type="ECO:0000259" key="2">
    <source>
        <dbReference type="SMART" id="SM00507"/>
    </source>
</evidence>
<evidence type="ECO:0000256" key="1">
    <source>
        <dbReference type="SAM" id="MobiDB-lite"/>
    </source>
</evidence>
<dbReference type="InterPro" id="IPR003870">
    <property type="entry name" value="DUF222"/>
</dbReference>
<reference evidence="3" key="1">
    <citation type="submission" date="2022-08" db="EMBL/GenBank/DDBJ databases">
        <title>Whole genome sequencing of non-tuberculosis mycobacteria type-strains.</title>
        <authorList>
            <person name="Igarashi Y."/>
            <person name="Osugi A."/>
            <person name="Mitarai S."/>
        </authorList>
    </citation>
    <scope>NUCLEOTIDE SEQUENCE</scope>
    <source>
        <strain evidence="3">DSM 45127</strain>
    </source>
</reference>
<dbReference type="SMART" id="SM00507">
    <property type="entry name" value="HNHc"/>
    <property type="match status" value="1"/>
</dbReference>
<organism evidence="3 4">
    <name type="scientific">Mycobacterium paraterrae</name>
    <dbReference type="NCBI Taxonomy" id="577492"/>
    <lineage>
        <taxon>Bacteria</taxon>
        <taxon>Bacillati</taxon>
        <taxon>Actinomycetota</taxon>
        <taxon>Actinomycetes</taxon>
        <taxon>Mycobacteriales</taxon>
        <taxon>Mycobacteriaceae</taxon>
        <taxon>Mycobacterium</taxon>
    </lineage>
</organism>
<dbReference type="Pfam" id="PF02720">
    <property type="entry name" value="DUF222"/>
    <property type="match status" value="1"/>
</dbReference>
<keyword evidence="3" id="KW-0255">Endonuclease</keyword>
<keyword evidence="4" id="KW-1185">Reference proteome</keyword>
<evidence type="ECO:0000313" key="4">
    <source>
        <dbReference type="Proteomes" id="UP001055336"/>
    </source>
</evidence>
<dbReference type="Proteomes" id="UP001055336">
    <property type="component" value="Chromosome"/>
</dbReference>
<sequence>MRSSSREDVVEGLDALRAAMKRTLDLGFDALTTPERLNVLESFEVFRRQLPAVEHELINELGHEDQAVLGGKLPAVLADRLRISRSEASRRIHEAADLGERRALNGEVLAPVLPATAAAQRAGELGAGHVAVIRSFWQRIPDFVDVGTRARAEQELAQRATEHRPDELAKLADRLMDCLNPDGDFTDIDRATRRGITIGRQDIDGMSKISGYLTPEARATWDAVFAKLAAPGMCNPNDAEPCISGTPSQEAIQGDTRGAHQRTHDALLTAGRALLASGDLGQHNGLPTSIIVTTTLQELEAGAGRGLTAGGTLLPMSDVIRLAQHAHHYLAIFKRGKALALYHSKRLATPAQRLVLIARDRGCTFPSCDVSGYHCQVHHDDPYRTHPVSDVNHMTLTCPPNHALTEQGWTTRKNHRGETEWIPPPHLDRGQPRTNTYHHPEKLLQNGDDDEAA</sequence>
<feature type="region of interest" description="Disordered" evidence="1">
    <location>
        <begin position="405"/>
        <end position="453"/>
    </location>
</feature>
<accession>A0ABY3VK05</accession>
<keyword evidence="3" id="KW-0540">Nuclease</keyword>
<dbReference type="GO" id="GO:0004519">
    <property type="term" value="F:endonuclease activity"/>
    <property type="evidence" value="ECO:0007669"/>
    <property type="project" value="UniProtKB-KW"/>
</dbReference>